<dbReference type="EMBL" id="JACATZ010000003">
    <property type="protein sequence ID" value="NWJ48550.1"/>
    <property type="molecule type" value="Genomic_DNA"/>
</dbReference>
<dbReference type="InterPro" id="IPR057326">
    <property type="entry name" value="KR_dom"/>
</dbReference>
<evidence type="ECO:0000313" key="5">
    <source>
        <dbReference type="EMBL" id="WJW68481.1"/>
    </source>
</evidence>
<proteinExistence type="inferred from homology"/>
<dbReference type="PANTHER" id="PTHR42879:SF2">
    <property type="entry name" value="3-OXOACYL-[ACYL-CARRIER-PROTEIN] REDUCTASE FABG"/>
    <property type="match status" value="1"/>
</dbReference>
<sequence length="248" mass="26133">MGRLDGQVAIVTGSSKGIGKAIAIELALEGASVTINYKSDTAGAEETLAQIRATGGKAIAIAADVGSNEEAKTLVEKTIAEFGKLDILINNAGITRDKSFKNMNEQMWLEVINANLNSLYYCTHSALQYMLNQKHGHIVSISSVIGQAGGFGQVNYSATKAAILGFTRSLALETAKSGITVNAICPGFIATEMVAAVPEDRLDLIKARIPMGRLGKSEEVARAVVFLCADADYITGQEININGGIHMG</sequence>
<protein>
    <submittedName>
        <fullName evidence="4">3-oxoacyl-ACP reductase FabG</fullName>
        <ecNumber evidence="5">1.1.1.100</ecNumber>
    </submittedName>
</protein>
<reference evidence="5" key="2">
    <citation type="journal article" date="2024" name="Nature">
        <title>Anoxygenic phototroph of the Chloroflexota uses a type I reaction centre.</title>
        <authorList>
            <person name="Tsuji J.M."/>
            <person name="Shaw N.A."/>
            <person name="Nagashima S."/>
            <person name="Venkiteswaran J.J."/>
            <person name="Schiff S.L."/>
            <person name="Watanabe T."/>
            <person name="Fukui M."/>
            <person name="Hanada S."/>
            <person name="Tank M."/>
            <person name="Neufeld J.D."/>
        </authorList>
    </citation>
    <scope>NUCLEOTIDE SEQUENCE</scope>
    <source>
        <strain evidence="5">L227-S17</strain>
    </source>
</reference>
<gene>
    <name evidence="4" type="primary">fabG</name>
    <name evidence="4" type="ORF">HXX08_22050</name>
    <name evidence="5" type="ORF">OZ401_004094</name>
</gene>
<evidence type="ECO:0000259" key="3">
    <source>
        <dbReference type="SMART" id="SM00822"/>
    </source>
</evidence>
<dbReference type="PANTHER" id="PTHR42879">
    <property type="entry name" value="3-OXOACYL-(ACYL-CARRIER-PROTEIN) REDUCTASE"/>
    <property type="match status" value="1"/>
</dbReference>
<keyword evidence="7" id="KW-1185">Reference proteome</keyword>
<dbReference type="PRINTS" id="PR00080">
    <property type="entry name" value="SDRFAMILY"/>
</dbReference>
<dbReference type="InterPro" id="IPR050259">
    <property type="entry name" value="SDR"/>
</dbReference>
<dbReference type="NCBIfam" id="NF009466">
    <property type="entry name" value="PRK12826.1-2"/>
    <property type="match status" value="1"/>
</dbReference>
<dbReference type="Gene3D" id="3.40.50.720">
    <property type="entry name" value="NAD(P)-binding Rossmann-like Domain"/>
    <property type="match status" value="1"/>
</dbReference>
<dbReference type="Proteomes" id="UP001431572">
    <property type="component" value="Chromosome 2"/>
</dbReference>
<dbReference type="AlphaFoldDB" id="A0A8T7M8U5"/>
<organism evidence="4 6">
    <name type="scientific">Candidatus Chlorohelix allophototropha</name>
    <dbReference type="NCBI Taxonomy" id="3003348"/>
    <lineage>
        <taxon>Bacteria</taxon>
        <taxon>Bacillati</taxon>
        <taxon>Chloroflexota</taxon>
        <taxon>Chloroflexia</taxon>
        <taxon>Candidatus Chloroheliales</taxon>
        <taxon>Candidatus Chloroheliaceae</taxon>
        <taxon>Candidatus Chlorohelix</taxon>
    </lineage>
</organism>
<reference evidence="4 6" key="1">
    <citation type="submission" date="2020-06" db="EMBL/GenBank/DDBJ databases">
        <title>Anoxygenic phototrophic Chloroflexota member uses a Type I reaction center.</title>
        <authorList>
            <person name="Tsuji J.M."/>
            <person name="Shaw N.A."/>
            <person name="Nagashima S."/>
            <person name="Venkiteswaran J."/>
            <person name="Schiff S.L."/>
            <person name="Hanada S."/>
            <person name="Tank M."/>
            <person name="Neufeld J.D."/>
        </authorList>
    </citation>
    <scope>NUCLEOTIDE SEQUENCE [LARGE SCALE GENOMIC DNA]</scope>
    <source>
        <strain evidence="4">L227-S17</strain>
    </source>
</reference>
<dbReference type="Proteomes" id="UP000521676">
    <property type="component" value="Unassembled WGS sequence"/>
</dbReference>
<evidence type="ECO:0000313" key="4">
    <source>
        <dbReference type="EMBL" id="NWJ48550.1"/>
    </source>
</evidence>
<dbReference type="FunFam" id="3.40.50.720:FF:000173">
    <property type="entry name" value="3-oxoacyl-[acyl-carrier protein] reductase"/>
    <property type="match status" value="1"/>
</dbReference>
<evidence type="ECO:0000313" key="7">
    <source>
        <dbReference type="Proteomes" id="UP001431572"/>
    </source>
</evidence>
<evidence type="ECO:0000256" key="2">
    <source>
        <dbReference type="ARBA" id="ARBA00023002"/>
    </source>
</evidence>
<dbReference type="Pfam" id="PF13561">
    <property type="entry name" value="adh_short_C2"/>
    <property type="match status" value="1"/>
</dbReference>
<dbReference type="RefSeq" id="WP_341470386.1">
    <property type="nucleotide sequence ID" value="NZ_CP128400.1"/>
</dbReference>
<dbReference type="GO" id="GO:0032787">
    <property type="term" value="P:monocarboxylic acid metabolic process"/>
    <property type="evidence" value="ECO:0007669"/>
    <property type="project" value="UniProtKB-ARBA"/>
</dbReference>
<name>A0A8T7M8U5_9CHLR</name>
<evidence type="ECO:0000256" key="1">
    <source>
        <dbReference type="ARBA" id="ARBA00006484"/>
    </source>
</evidence>
<dbReference type="InterPro" id="IPR036291">
    <property type="entry name" value="NAD(P)-bd_dom_sf"/>
</dbReference>
<comment type="similarity">
    <text evidence="1">Belongs to the short-chain dehydrogenases/reductases (SDR) family.</text>
</comment>
<evidence type="ECO:0000313" key="6">
    <source>
        <dbReference type="Proteomes" id="UP000521676"/>
    </source>
</evidence>
<dbReference type="EC" id="1.1.1.100" evidence="5"/>
<dbReference type="GO" id="GO:0004316">
    <property type="term" value="F:3-oxoacyl-[acyl-carrier-protein] reductase (NADPH) activity"/>
    <property type="evidence" value="ECO:0007669"/>
    <property type="project" value="UniProtKB-EC"/>
</dbReference>
<keyword evidence="2 5" id="KW-0560">Oxidoreductase</keyword>
<accession>A0A8T7M8U5</accession>
<dbReference type="SMART" id="SM00822">
    <property type="entry name" value="PKS_KR"/>
    <property type="match status" value="1"/>
</dbReference>
<dbReference type="NCBIfam" id="NF005559">
    <property type="entry name" value="PRK07231.1"/>
    <property type="match status" value="1"/>
</dbReference>
<dbReference type="InterPro" id="IPR020904">
    <property type="entry name" value="Sc_DH/Rdtase_CS"/>
</dbReference>
<dbReference type="EMBL" id="CP128400">
    <property type="protein sequence ID" value="WJW68481.1"/>
    <property type="molecule type" value="Genomic_DNA"/>
</dbReference>
<feature type="domain" description="Ketoreductase" evidence="3">
    <location>
        <begin position="7"/>
        <end position="187"/>
    </location>
</feature>
<dbReference type="SUPFAM" id="SSF51735">
    <property type="entry name" value="NAD(P)-binding Rossmann-fold domains"/>
    <property type="match status" value="1"/>
</dbReference>
<dbReference type="PROSITE" id="PS00061">
    <property type="entry name" value="ADH_SHORT"/>
    <property type="match status" value="1"/>
</dbReference>
<dbReference type="InterPro" id="IPR002347">
    <property type="entry name" value="SDR_fam"/>
</dbReference>
<dbReference type="PRINTS" id="PR00081">
    <property type="entry name" value="GDHRDH"/>
</dbReference>